<evidence type="ECO:0000313" key="6">
    <source>
        <dbReference type="EMBL" id="TFF64550.1"/>
    </source>
</evidence>
<dbReference type="Proteomes" id="UP000297454">
    <property type="component" value="Unassembled WGS sequence"/>
</dbReference>
<evidence type="ECO:0008006" key="8">
    <source>
        <dbReference type="Google" id="ProtNLM"/>
    </source>
</evidence>
<name>A0A4R9C2H7_9FIRM</name>
<evidence type="ECO:0000256" key="5">
    <source>
        <dbReference type="ARBA" id="ARBA00047913"/>
    </source>
</evidence>
<dbReference type="GeneID" id="97031227"/>
<evidence type="ECO:0000256" key="4">
    <source>
        <dbReference type="ARBA" id="ARBA00047380"/>
    </source>
</evidence>
<comment type="function">
    <text evidence="3">Allows the formation of correctly charged Asn-tRNA(Asn) or Gln-tRNA(Gln) through the transamidation of misacylated Asp-tRNA(Asn) or Glu-tRNA(Gln) in organisms which lack either or both of asparaginyl-tRNA or glutaminyl-tRNA synthetases. The reaction takes place in the presence of glutamine and ATP through an activated phospho-Asp-tRNA(Asn) or phospho-Glu-tRNA(Gln).</text>
</comment>
<dbReference type="SUPFAM" id="SSF141000">
    <property type="entry name" value="Glu-tRNAGln amidotransferase C subunit"/>
    <property type="match status" value="1"/>
</dbReference>
<accession>A0A4R9C2H7</accession>
<evidence type="ECO:0000256" key="3">
    <source>
        <dbReference type="ARBA" id="ARBA00024799"/>
    </source>
</evidence>
<dbReference type="EMBL" id="SCFR01000034">
    <property type="protein sequence ID" value="TFF64550.1"/>
    <property type="molecule type" value="Genomic_DNA"/>
</dbReference>
<comment type="similarity">
    <text evidence="1">Belongs to the GatC family.</text>
</comment>
<sequence>MNVERYYKKAYLDLPSDESERKIEIEKFEKVVKMADKLLDVDTSEMQTYEITSELISPLRDDEIKESTDRELIFANTQHREYGYFKLDNIMED</sequence>
<reference evidence="6 7" key="1">
    <citation type="submission" date="2019-01" db="EMBL/GenBank/DDBJ databases">
        <title>Draft Genome Sequences of Helcococcus ovis Strains Isolated from the Uterus and Vagina of Dairy Cows with Metritis.</title>
        <authorList>
            <person name="Cunha F."/>
            <person name="Jeon S.J."/>
            <person name="Kutzer P."/>
            <person name="Galvao K.N."/>
        </authorList>
    </citation>
    <scope>NUCLEOTIDE SEQUENCE [LARGE SCALE GENOMIC DNA]</scope>
    <source>
        <strain evidence="6 7">KG-37</strain>
    </source>
</reference>
<protein>
    <recommendedName>
        <fullName evidence="8">Asp-tRNA(Asn)/Glu-tRNA(Gln) amidotransferase subunit GatC</fullName>
    </recommendedName>
</protein>
<proteinExistence type="inferred from homology"/>
<dbReference type="AlphaFoldDB" id="A0A4R9C2H7"/>
<dbReference type="RefSeq" id="WP_134711866.1">
    <property type="nucleotide sequence ID" value="NZ_CP119081.1"/>
</dbReference>
<gene>
    <name evidence="6" type="ORF">EQF91_07590</name>
</gene>
<comment type="catalytic activity">
    <reaction evidence="5">
        <text>L-glutamyl-tRNA(Gln) + L-glutamine + ATP + H2O = L-glutaminyl-tRNA(Gln) + L-glutamate + ADP + phosphate + H(+)</text>
        <dbReference type="Rhea" id="RHEA:17521"/>
        <dbReference type="Rhea" id="RHEA-COMP:9681"/>
        <dbReference type="Rhea" id="RHEA-COMP:9684"/>
        <dbReference type="ChEBI" id="CHEBI:15377"/>
        <dbReference type="ChEBI" id="CHEBI:15378"/>
        <dbReference type="ChEBI" id="CHEBI:29985"/>
        <dbReference type="ChEBI" id="CHEBI:30616"/>
        <dbReference type="ChEBI" id="CHEBI:43474"/>
        <dbReference type="ChEBI" id="CHEBI:58359"/>
        <dbReference type="ChEBI" id="CHEBI:78520"/>
        <dbReference type="ChEBI" id="CHEBI:78521"/>
        <dbReference type="ChEBI" id="CHEBI:456216"/>
    </reaction>
</comment>
<organism evidence="6 7">
    <name type="scientific">Helcococcus ovis</name>
    <dbReference type="NCBI Taxonomy" id="72026"/>
    <lineage>
        <taxon>Bacteria</taxon>
        <taxon>Bacillati</taxon>
        <taxon>Bacillota</taxon>
        <taxon>Tissierellia</taxon>
        <taxon>Tissierellales</taxon>
        <taxon>Peptoniphilaceae</taxon>
        <taxon>Helcococcus</taxon>
    </lineage>
</organism>
<comment type="caution">
    <text evidence="6">The sequence shown here is derived from an EMBL/GenBank/DDBJ whole genome shotgun (WGS) entry which is preliminary data.</text>
</comment>
<dbReference type="OrthoDB" id="9813938at2"/>
<dbReference type="GO" id="GO:0006450">
    <property type="term" value="P:regulation of translational fidelity"/>
    <property type="evidence" value="ECO:0007669"/>
    <property type="project" value="InterPro"/>
</dbReference>
<evidence type="ECO:0000313" key="7">
    <source>
        <dbReference type="Proteomes" id="UP000297454"/>
    </source>
</evidence>
<dbReference type="InterPro" id="IPR003837">
    <property type="entry name" value="GatC"/>
</dbReference>
<dbReference type="InterPro" id="IPR036113">
    <property type="entry name" value="Asp/Glu-ADT_sf_sub_c"/>
</dbReference>
<keyword evidence="7" id="KW-1185">Reference proteome</keyword>
<evidence type="ECO:0000256" key="2">
    <source>
        <dbReference type="ARBA" id="ARBA00011123"/>
    </source>
</evidence>
<dbReference type="Pfam" id="PF02686">
    <property type="entry name" value="GatC"/>
    <property type="match status" value="1"/>
</dbReference>
<comment type="catalytic activity">
    <reaction evidence="4">
        <text>L-aspartyl-tRNA(Asn) + L-glutamine + ATP + H2O = L-asparaginyl-tRNA(Asn) + L-glutamate + ADP + phosphate + 2 H(+)</text>
        <dbReference type="Rhea" id="RHEA:14513"/>
        <dbReference type="Rhea" id="RHEA-COMP:9674"/>
        <dbReference type="Rhea" id="RHEA-COMP:9677"/>
        <dbReference type="ChEBI" id="CHEBI:15377"/>
        <dbReference type="ChEBI" id="CHEBI:15378"/>
        <dbReference type="ChEBI" id="CHEBI:29985"/>
        <dbReference type="ChEBI" id="CHEBI:30616"/>
        <dbReference type="ChEBI" id="CHEBI:43474"/>
        <dbReference type="ChEBI" id="CHEBI:58359"/>
        <dbReference type="ChEBI" id="CHEBI:78515"/>
        <dbReference type="ChEBI" id="CHEBI:78516"/>
        <dbReference type="ChEBI" id="CHEBI:456216"/>
    </reaction>
</comment>
<comment type="subunit">
    <text evidence="2">Heterotrimer of A, B and C subunits.</text>
</comment>
<evidence type="ECO:0000256" key="1">
    <source>
        <dbReference type="ARBA" id="ARBA00010757"/>
    </source>
</evidence>